<keyword evidence="2" id="KW-1185">Reference proteome</keyword>
<protein>
    <submittedName>
        <fullName evidence="1">Uncharacterized protein</fullName>
    </submittedName>
</protein>
<organism evidence="1 2">
    <name type="scientific">Pelotomaculum isophthalicicum JI</name>
    <dbReference type="NCBI Taxonomy" id="947010"/>
    <lineage>
        <taxon>Bacteria</taxon>
        <taxon>Bacillati</taxon>
        <taxon>Bacillota</taxon>
        <taxon>Clostridia</taxon>
        <taxon>Eubacteriales</taxon>
        <taxon>Desulfotomaculaceae</taxon>
        <taxon>Pelotomaculum</taxon>
    </lineage>
</organism>
<proteinExistence type="predicted"/>
<sequence>MSNKIIPHEIFREKQALKEANKAWDESESISYDYTQCEYIFSDGTKTKYNFSSRKDLLIKIFLPACRDEFLTGFGESVKCLVDQETKKLIDKNITGRVALAMLQNDSLYYPGLIAGEVVAVELRGPGPPIAIFEELVWRFGGVAKQAREYYFNRYRRYNDELLRFT</sequence>
<gene>
    <name evidence="1" type="ORF">L7E55_11935</name>
</gene>
<accession>A0A9X4H6A2</accession>
<evidence type="ECO:0000313" key="1">
    <source>
        <dbReference type="EMBL" id="MDF9409062.1"/>
    </source>
</evidence>
<dbReference type="AlphaFoldDB" id="A0A9X4H6A2"/>
<dbReference type="Proteomes" id="UP001154312">
    <property type="component" value="Unassembled WGS sequence"/>
</dbReference>
<dbReference type="RefSeq" id="WP_277444484.1">
    <property type="nucleotide sequence ID" value="NZ_JAKOAV010000023.1"/>
</dbReference>
<reference evidence="1" key="1">
    <citation type="submission" date="2022-02" db="EMBL/GenBank/DDBJ databases">
        <authorList>
            <person name="Leng L."/>
        </authorList>
    </citation>
    <scope>NUCLEOTIDE SEQUENCE</scope>
    <source>
        <strain evidence="1">JI</strain>
    </source>
</reference>
<evidence type="ECO:0000313" key="2">
    <source>
        <dbReference type="Proteomes" id="UP001154312"/>
    </source>
</evidence>
<comment type="caution">
    <text evidence="1">The sequence shown here is derived from an EMBL/GenBank/DDBJ whole genome shotgun (WGS) entry which is preliminary data.</text>
</comment>
<name>A0A9X4H6A2_9FIRM</name>
<dbReference type="EMBL" id="JAKOAV010000023">
    <property type="protein sequence ID" value="MDF9409062.1"/>
    <property type="molecule type" value="Genomic_DNA"/>
</dbReference>